<keyword evidence="2" id="KW-0547">Nucleotide-binding</keyword>
<dbReference type="Pfam" id="PF00005">
    <property type="entry name" value="ABC_tran"/>
    <property type="match status" value="1"/>
</dbReference>
<evidence type="ECO:0000256" key="1">
    <source>
        <dbReference type="ARBA" id="ARBA00022448"/>
    </source>
</evidence>
<feature type="domain" description="ABC transporter" evidence="5">
    <location>
        <begin position="1"/>
        <end position="203"/>
    </location>
</feature>
<dbReference type="AlphaFoldDB" id="N2BG98"/>
<dbReference type="PROSITE" id="PS50893">
    <property type="entry name" value="ABC_TRANSPORTER_2"/>
    <property type="match status" value="1"/>
</dbReference>
<accession>N2BG98</accession>
<dbReference type="Proteomes" id="UP000012589">
    <property type="component" value="Unassembled WGS sequence"/>
</dbReference>
<dbReference type="Gene3D" id="3.40.50.300">
    <property type="entry name" value="P-loop containing nucleotide triphosphate hydrolases"/>
    <property type="match status" value="1"/>
</dbReference>
<evidence type="ECO:0000256" key="4">
    <source>
        <dbReference type="SAM" id="Phobius"/>
    </source>
</evidence>
<dbReference type="InterPro" id="IPR017871">
    <property type="entry name" value="ABC_transporter-like_CS"/>
</dbReference>
<dbReference type="GO" id="GO:0016887">
    <property type="term" value="F:ATP hydrolysis activity"/>
    <property type="evidence" value="ECO:0007669"/>
    <property type="project" value="InterPro"/>
</dbReference>
<dbReference type="EMBL" id="AQFT01000024">
    <property type="protein sequence ID" value="EMZ35859.1"/>
    <property type="molecule type" value="Genomic_DNA"/>
</dbReference>
<evidence type="ECO:0000313" key="7">
    <source>
        <dbReference type="Proteomes" id="UP000012589"/>
    </source>
</evidence>
<dbReference type="GO" id="GO:0005524">
    <property type="term" value="F:ATP binding"/>
    <property type="evidence" value="ECO:0007669"/>
    <property type="project" value="UniProtKB-KW"/>
</dbReference>
<dbReference type="PANTHER" id="PTHR42939">
    <property type="entry name" value="ABC TRANSPORTER ATP-BINDING PROTEIN ALBC-RELATED"/>
    <property type="match status" value="1"/>
</dbReference>
<dbReference type="PROSITE" id="PS00211">
    <property type="entry name" value="ABC_TRANSPORTER_1"/>
    <property type="match status" value="1"/>
</dbReference>
<dbReference type="InterPro" id="IPR027417">
    <property type="entry name" value="P-loop_NTPase"/>
</dbReference>
<dbReference type="PATRIC" id="fig|1235802.3.peg.999"/>
<reference evidence="6 7" key="1">
    <citation type="journal article" date="2014" name="Genome Announc.">
        <title>Draft genome sequences of the altered schaedler flora, a defined bacterial community from gnotobiotic mice.</title>
        <authorList>
            <person name="Wannemuehler M.J."/>
            <person name="Overstreet A.M."/>
            <person name="Ward D.V."/>
            <person name="Phillips G.J."/>
        </authorList>
    </citation>
    <scope>NUCLEOTIDE SEQUENCE [LARGE SCALE GENOMIC DNA]</scope>
    <source>
        <strain evidence="6 7">ASF492</strain>
    </source>
</reference>
<keyword evidence="4" id="KW-0812">Transmembrane</keyword>
<dbReference type="SUPFAM" id="SSF52540">
    <property type="entry name" value="P-loop containing nucleoside triphosphate hydrolases"/>
    <property type="match status" value="1"/>
</dbReference>
<comment type="caution">
    <text evidence="6">The sequence shown here is derived from an EMBL/GenBank/DDBJ whole genome shotgun (WGS) entry which is preliminary data.</text>
</comment>
<dbReference type="HOGENOM" id="CLU_610776_0_0_9"/>
<dbReference type="CDD" id="cd03230">
    <property type="entry name" value="ABC_DR_subfamily_A"/>
    <property type="match status" value="1"/>
</dbReference>
<dbReference type="InterPro" id="IPR003439">
    <property type="entry name" value="ABC_transporter-like_ATP-bd"/>
</dbReference>
<keyword evidence="4" id="KW-0472">Membrane</keyword>
<evidence type="ECO:0000313" key="6">
    <source>
        <dbReference type="EMBL" id="EMZ35859.1"/>
    </source>
</evidence>
<protein>
    <recommendedName>
        <fullName evidence="5">ABC transporter domain-containing protein</fullName>
    </recommendedName>
</protein>
<dbReference type="InterPro" id="IPR051782">
    <property type="entry name" value="ABC_Transporter_VariousFunc"/>
</dbReference>
<gene>
    <name evidence="6" type="ORF">C823_00931</name>
</gene>
<dbReference type="STRING" id="1235802.C823_00931"/>
<proteinExistence type="predicted"/>
<dbReference type="PANTHER" id="PTHR42939:SF1">
    <property type="entry name" value="ABC TRANSPORTER ATP-BINDING PROTEIN ALBC-RELATED"/>
    <property type="match status" value="1"/>
</dbReference>
<evidence type="ECO:0000256" key="2">
    <source>
        <dbReference type="ARBA" id="ARBA00022741"/>
    </source>
</evidence>
<feature type="transmembrane region" description="Helical" evidence="4">
    <location>
        <begin position="235"/>
        <end position="256"/>
    </location>
</feature>
<keyword evidence="3" id="KW-0067">ATP-binding</keyword>
<evidence type="ECO:0000256" key="3">
    <source>
        <dbReference type="ARBA" id="ARBA00022840"/>
    </source>
</evidence>
<keyword evidence="7" id="KW-1185">Reference proteome</keyword>
<dbReference type="eggNOG" id="COG1131">
    <property type="taxonomic scope" value="Bacteria"/>
</dbReference>
<keyword evidence="1" id="KW-0813">Transport</keyword>
<evidence type="ECO:0000259" key="5">
    <source>
        <dbReference type="PROSITE" id="PS50893"/>
    </source>
</evidence>
<keyword evidence="4" id="KW-1133">Transmembrane helix</keyword>
<sequence>MKFIGKNGAGKTPTLKSCLGIIKQDNGEILLDGVSINEHPIACKKKMACVPDQPHPDSYITGLQYLDFICDVYETPYRERKVSLERLCRAFQMETSLDYLISSYSHGMKQKLTLIAAFTHTPKLLILDKPFVGLDPESFVILKNEMHLLCNDGNSVLFSSHILDIVEKICSKISFMKDGTLLYTDPTTEIAGTKELKKTFMEMNQNYKTITDLSENELLRLSKINRIRYAHKQKLQTILLCFTIFTITIIWFVPFIHELNHIFLLSLKKRDTKRSHNPNDKDMSDFASDDRYFSWKRDTSFRSKHNRSVCAANPCIHINRFKAACSISALNFHSHDIGVSFHPLIWSNSRTGNFILSDSSRRICPVAANHSFPVRNHHRKRYVLHIKKSARIRFTTKNHVCRSILVYIMLFIFWKFSVQVPYLPRLNFLQQPYTRQFSYLWLLRCCMS</sequence>
<organism evidence="6 7">
    <name type="scientific">Eubacterium plexicaudatum ASF492</name>
    <dbReference type="NCBI Taxonomy" id="1235802"/>
    <lineage>
        <taxon>Bacteria</taxon>
        <taxon>Bacillati</taxon>
        <taxon>Bacillota</taxon>
        <taxon>Clostridia</taxon>
        <taxon>Eubacteriales</taxon>
        <taxon>Eubacteriaceae</taxon>
        <taxon>Eubacterium</taxon>
    </lineage>
</organism>
<name>N2BG98_9FIRM</name>